<dbReference type="PANTHER" id="PTHR31865:SF2">
    <property type="entry name" value="OSJNBA0004B13.24 PROTEIN"/>
    <property type="match status" value="1"/>
</dbReference>
<sequence length="359" mass="40309">MTIFQLQYTPTMQLEDEGEVDDRNEEDDHHHHSPRSHYLSRLSMYTISSSSSKHPTLTPNMYDDDDDGGDITDIGMDMARLSIEYSSEEELSDGKEGEIKGVPVGMSWDPDKETDFYSLPATSPRTRRRRSGGRPCGYDSSGNLLAMGLKEYASENEAQRTTATMRRRSWFRRTTTNCSSSPSSSSSWTKRRLAGPGPARRDRDRWDRTWEYGNNHHNEYSNLKAGEEEEVEVEEDDDEDGRSECVVITRPKGGRRALCMDLEEVKACRDLGFELDHERMMMVDTPTPTPGGMSITMPTASPIDFDTSSGGDSPIANWRISSPGDDPRDVKARLKVWAQAVAIASTSLSTLDTLARKGR</sequence>
<dbReference type="AlphaFoldDB" id="A0A9Q0JYK8"/>
<keyword evidence="3" id="KW-1185">Reference proteome</keyword>
<feature type="region of interest" description="Disordered" evidence="1">
    <location>
        <begin position="307"/>
        <end position="327"/>
    </location>
</feature>
<name>A0A9Q0JYK8_9MAGN</name>
<accession>A0A9Q0JYK8</accession>
<reference evidence="2" key="1">
    <citation type="journal article" date="2023" name="Plant J.">
        <title>The genome of the king protea, Protea cynaroides.</title>
        <authorList>
            <person name="Chang J."/>
            <person name="Duong T.A."/>
            <person name="Schoeman C."/>
            <person name="Ma X."/>
            <person name="Roodt D."/>
            <person name="Barker N."/>
            <person name="Li Z."/>
            <person name="Van de Peer Y."/>
            <person name="Mizrachi E."/>
        </authorList>
    </citation>
    <scope>NUCLEOTIDE SEQUENCE</scope>
    <source>
        <tissue evidence="2">Young leaves</tissue>
    </source>
</reference>
<gene>
    <name evidence="2" type="ORF">NE237_013020</name>
</gene>
<dbReference type="OrthoDB" id="786837at2759"/>
<evidence type="ECO:0000313" key="2">
    <source>
        <dbReference type="EMBL" id="KAJ4956237.1"/>
    </source>
</evidence>
<organism evidence="2 3">
    <name type="scientific">Protea cynaroides</name>
    <dbReference type="NCBI Taxonomy" id="273540"/>
    <lineage>
        <taxon>Eukaryota</taxon>
        <taxon>Viridiplantae</taxon>
        <taxon>Streptophyta</taxon>
        <taxon>Embryophyta</taxon>
        <taxon>Tracheophyta</taxon>
        <taxon>Spermatophyta</taxon>
        <taxon>Magnoliopsida</taxon>
        <taxon>Proteales</taxon>
        <taxon>Proteaceae</taxon>
        <taxon>Protea</taxon>
    </lineage>
</organism>
<feature type="compositionally biased region" description="Acidic residues" evidence="1">
    <location>
        <begin position="14"/>
        <end position="25"/>
    </location>
</feature>
<feature type="region of interest" description="Disordered" evidence="1">
    <location>
        <begin position="1"/>
        <end position="41"/>
    </location>
</feature>
<comment type="caution">
    <text evidence="2">The sequence shown here is derived from an EMBL/GenBank/DDBJ whole genome shotgun (WGS) entry which is preliminary data.</text>
</comment>
<evidence type="ECO:0000256" key="1">
    <source>
        <dbReference type="SAM" id="MobiDB-lite"/>
    </source>
</evidence>
<evidence type="ECO:0000313" key="3">
    <source>
        <dbReference type="Proteomes" id="UP001141806"/>
    </source>
</evidence>
<feature type="region of interest" description="Disordered" evidence="1">
    <location>
        <begin position="171"/>
        <end position="205"/>
    </location>
</feature>
<protein>
    <submittedName>
        <fullName evidence="2">Uncharacterized protein</fullName>
    </submittedName>
</protein>
<dbReference type="PANTHER" id="PTHR31865">
    <property type="entry name" value="OSJNBA0071G03.3 PROTEIN"/>
    <property type="match status" value="1"/>
</dbReference>
<feature type="compositionally biased region" description="Acidic residues" evidence="1">
    <location>
        <begin position="227"/>
        <end position="241"/>
    </location>
</feature>
<feature type="region of interest" description="Disordered" evidence="1">
    <location>
        <begin position="86"/>
        <end position="142"/>
    </location>
</feature>
<feature type="compositionally biased region" description="Polar residues" evidence="1">
    <location>
        <begin position="1"/>
        <end position="12"/>
    </location>
</feature>
<proteinExistence type="predicted"/>
<dbReference type="EMBL" id="JAMYWD010000011">
    <property type="protein sequence ID" value="KAJ4956237.1"/>
    <property type="molecule type" value="Genomic_DNA"/>
</dbReference>
<feature type="region of interest" description="Disordered" evidence="1">
    <location>
        <begin position="223"/>
        <end position="242"/>
    </location>
</feature>
<dbReference type="Proteomes" id="UP001141806">
    <property type="component" value="Unassembled WGS sequence"/>
</dbReference>